<feature type="disulfide bond" evidence="9">
    <location>
        <begin position="410"/>
        <end position="448"/>
    </location>
</feature>
<evidence type="ECO:0000256" key="4">
    <source>
        <dbReference type="ARBA" id="ARBA00022729"/>
    </source>
</evidence>
<dbReference type="Pfam" id="PF05270">
    <property type="entry name" value="AbfB"/>
    <property type="match status" value="1"/>
</dbReference>
<feature type="disulfide bond" evidence="9">
    <location>
        <begin position="90"/>
        <end position="95"/>
    </location>
</feature>
<feature type="disulfide bond" evidence="9">
    <location>
        <begin position="185"/>
        <end position="186"/>
    </location>
</feature>
<feature type="disulfide bond" evidence="9">
    <location>
        <begin position="30"/>
        <end position="40"/>
    </location>
</feature>
<dbReference type="CDD" id="cd23399">
    <property type="entry name" value="beta-trefoil_ABD_ABFB"/>
    <property type="match status" value="1"/>
</dbReference>
<sequence length="507" mass="52279">MLSKPSVERASALALLGLVGTASLVSAGPCDIYSSGGTPCIAAHSTTRALYSSYSSALYQVQRGSDSTTKDISPLSAGGVANAAAQDTFCANTTCVITIIYDQSGKGNHLTQAPPGGFQGPESDGYDNLAGAIGAPVTLNGQKAYGVFVSPGTGYRNNVATGTATGDAAEGMYAVLDGTHYNDGCCFDYGNAETSSTDTGNGHMEAIYFGDNTAWGYGTGSGPWFMADLENGLFSGSSSTLNSADPSISYRFFTTALKGGANKWALRGGNAASGSLSTYYSGVRPTASGYNPMSKEGAIILGIGGDNSVSAQGTFYEGVMTSGYPSDATENSVQANIVAAKYATTSLTSGTALTVGNSISLRATTTGYTTRYIAHTGSTVNTQVVTSSSTTALKQQASWTVRTGLGNSACFSFESVDTPGSYIRHSGFALLVNASDGTKLFNEDATFCPQSGLSGTGSSLRSWSYPTRWFRHYENVLYIASNGGVHTFDSATSFNADVSWVISTGFA</sequence>
<keyword evidence="9" id="KW-1015">Disulfide bond</keyword>
<evidence type="ECO:0000256" key="9">
    <source>
        <dbReference type="PIRSR" id="PIRSR638964-3"/>
    </source>
</evidence>
<comment type="pathway">
    <text evidence="2 10">Glycan metabolism; L-arabinan degradation.</text>
</comment>
<feature type="chain" id="PRO_5041013944" description="Alpha-L-arabinofuranosidase" evidence="10">
    <location>
        <begin position="28"/>
        <end position="507"/>
    </location>
</feature>
<evidence type="ECO:0000313" key="13">
    <source>
        <dbReference type="EMBL" id="KAJ5408513.1"/>
    </source>
</evidence>
<dbReference type="EC" id="3.2.1.55" evidence="10"/>
<comment type="similarity">
    <text evidence="3 10">Belongs to the glycosyl hydrolase 54 family.</text>
</comment>
<evidence type="ECO:0000256" key="1">
    <source>
        <dbReference type="ARBA" id="ARBA00001462"/>
    </source>
</evidence>
<dbReference type="GO" id="GO:0046373">
    <property type="term" value="P:L-arabinose metabolic process"/>
    <property type="evidence" value="ECO:0007669"/>
    <property type="project" value="UniProtKB-UniRule"/>
</dbReference>
<evidence type="ECO:0000256" key="2">
    <source>
        <dbReference type="ARBA" id="ARBA00004834"/>
    </source>
</evidence>
<dbReference type="SUPFAM" id="SSF110221">
    <property type="entry name" value="AbfB domain"/>
    <property type="match status" value="1"/>
</dbReference>
<dbReference type="AlphaFoldDB" id="A0A9W9W8W5"/>
<name>A0A9W9W8W5_9EURO</name>
<evidence type="ECO:0000256" key="7">
    <source>
        <dbReference type="ARBA" id="ARBA00023295"/>
    </source>
</evidence>
<evidence type="ECO:0000313" key="14">
    <source>
        <dbReference type="Proteomes" id="UP001147747"/>
    </source>
</evidence>
<dbReference type="RefSeq" id="XP_056492828.1">
    <property type="nucleotide sequence ID" value="XM_056627033.1"/>
</dbReference>
<dbReference type="PANTHER" id="PTHR39447:SF2">
    <property type="entry name" value="ALPHA-L-ARABINOFURANOSIDASE B"/>
    <property type="match status" value="1"/>
</dbReference>
<dbReference type="InterPro" id="IPR015289">
    <property type="entry name" value="A-L-arabinofuranosidase_B_cat"/>
</dbReference>
<dbReference type="PANTHER" id="PTHR39447">
    <property type="entry name" value="ALPHA-L-ARABINOFURANOSIDASE B"/>
    <property type="match status" value="1"/>
</dbReference>
<dbReference type="GeneID" id="81366013"/>
<gene>
    <name evidence="13" type="ORF">N7509_002396</name>
</gene>
<organism evidence="13 14">
    <name type="scientific">Penicillium cosmopolitanum</name>
    <dbReference type="NCBI Taxonomy" id="1131564"/>
    <lineage>
        <taxon>Eukaryota</taxon>
        <taxon>Fungi</taxon>
        <taxon>Dikarya</taxon>
        <taxon>Ascomycota</taxon>
        <taxon>Pezizomycotina</taxon>
        <taxon>Eurotiomycetes</taxon>
        <taxon>Eurotiomycetidae</taxon>
        <taxon>Eurotiales</taxon>
        <taxon>Aspergillaceae</taxon>
        <taxon>Penicillium</taxon>
    </lineage>
</organism>
<keyword evidence="10" id="KW-0624">Polysaccharide degradation</keyword>
<dbReference type="Pfam" id="PF09206">
    <property type="entry name" value="ArabFuran-catal"/>
    <property type="match status" value="1"/>
</dbReference>
<dbReference type="FunFam" id="2.60.120.200:FF:000131">
    <property type="entry name" value="Probable alpha-L-arabinofuranosidase B"/>
    <property type="match status" value="1"/>
</dbReference>
<dbReference type="GO" id="GO:0005576">
    <property type="term" value="C:extracellular region"/>
    <property type="evidence" value="ECO:0007669"/>
    <property type="project" value="UniProtKB-SubCell"/>
</dbReference>
<keyword evidence="10" id="KW-0964">Secreted</keyword>
<keyword evidence="5 10" id="KW-0378">Hydrolase</keyword>
<evidence type="ECO:0000256" key="8">
    <source>
        <dbReference type="PIRSR" id="PIRSR638964-1"/>
    </source>
</evidence>
<keyword evidence="4 10" id="KW-0732">Signal</keyword>
<proteinExistence type="inferred from homology"/>
<dbReference type="OrthoDB" id="157622at2759"/>
<feature type="active site" description="Proton donor" evidence="8">
    <location>
        <position position="306"/>
    </location>
</feature>
<keyword evidence="10" id="KW-0858">Xylan degradation</keyword>
<dbReference type="Proteomes" id="UP001147747">
    <property type="component" value="Unassembled WGS sequence"/>
</dbReference>
<reference evidence="13" key="2">
    <citation type="journal article" date="2023" name="IMA Fungus">
        <title>Comparative genomic study of the Penicillium genus elucidates a diverse pangenome and 15 lateral gene transfer events.</title>
        <authorList>
            <person name="Petersen C."/>
            <person name="Sorensen T."/>
            <person name="Nielsen M.R."/>
            <person name="Sondergaard T.E."/>
            <person name="Sorensen J.L."/>
            <person name="Fitzpatrick D.A."/>
            <person name="Frisvad J.C."/>
            <person name="Nielsen K.L."/>
        </authorList>
    </citation>
    <scope>NUCLEOTIDE SEQUENCE</scope>
    <source>
        <strain evidence="13">IBT 29677</strain>
    </source>
</reference>
<feature type="domain" description="Alpha-L-arabinofuranosidase B catalytic" evidence="12">
    <location>
        <begin position="29"/>
        <end position="343"/>
    </location>
</feature>
<evidence type="ECO:0000259" key="11">
    <source>
        <dbReference type="Pfam" id="PF05270"/>
    </source>
</evidence>
<evidence type="ECO:0000259" key="12">
    <source>
        <dbReference type="Pfam" id="PF09206"/>
    </source>
</evidence>
<accession>A0A9W9W8W5</accession>
<dbReference type="SUPFAM" id="SSF49899">
    <property type="entry name" value="Concanavalin A-like lectins/glucanases"/>
    <property type="match status" value="1"/>
</dbReference>
<dbReference type="EMBL" id="JAPZBU010000004">
    <property type="protein sequence ID" value="KAJ5408513.1"/>
    <property type="molecule type" value="Genomic_DNA"/>
</dbReference>
<feature type="signal peptide" evidence="10">
    <location>
        <begin position="1"/>
        <end position="27"/>
    </location>
</feature>
<comment type="subcellular location">
    <subcellularLocation>
        <location evidence="10">Secreted</location>
    </subcellularLocation>
</comment>
<protein>
    <recommendedName>
        <fullName evidence="10">Alpha-L-arabinofuranosidase</fullName>
        <ecNumber evidence="10">3.2.1.55</ecNumber>
    </recommendedName>
</protein>
<reference evidence="13" key="1">
    <citation type="submission" date="2022-12" db="EMBL/GenBank/DDBJ databases">
        <authorList>
            <person name="Petersen C."/>
        </authorList>
    </citation>
    <scope>NUCLEOTIDE SEQUENCE</scope>
    <source>
        <strain evidence="13">IBT 29677</strain>
    </source>
</reference>
<dbReference type="InterPro" id="IPR007934">
    <property type="entry name" value="AbfB_ABD"/>
</dbReference>
<evidence type="ECO:0000256" key="10">
    <source>
        <dbReference type="RuleBase" id="RU367111"/>
    </source>
</evidence>
<comment type="caution">
    <text evidence="13">The sequence shown here is derived from an EMBL/GenBank/DDBJ whole genome shotgun (WGS) entry which is preliminary data.</text>
</comment>
<keyword evidence="10" id="KW-0119">Carbohydrate metabolism</keyword>
<dbReference type="FunFam" id="2.80.10.50:FF:000059">
    <property type="entry name" value="Probable alpha-L-arabinofuranosidase B"/>
    <property type="match status" value="1"/>
</dbReference>
<dbReference type="GO" id="GO:0046556">
    <property type="term" value="F:alpha-L-arabinofuranosidase activity"/>
    <property type="evidence" value="ECO:0007669"/>
    <property type="project" value="UniProtKB-UniRule"/>
</dbReference>
<dbReference type="InterPro" id="IPR038964">
    <property type="entry name" value="ABFB"/>
</dbReference>
<keyword evidence="6" id="KW-0325">Glycoprotein</keyword>
<feature type="domain" description="Alpha-L-arabinofuranosidase B arabinose-binding" evidence="11">
    <location>
        <begin position="361"/>
        <end position="502"/>
    </location>
</feature>
<dbReference type="Gene3D" id="2.80.10.50">
    <property type="match status" value="1"/>
</dbReference>
<evidence type="ECO:0000256" key="3">
    <source>
        <dbReference type="ARBA" id="ARBA00006963"/>
    </source>
</evidence>
<comment type="catalytic activity">
    <reaction evidence="1 10">
        <text>Hydrolysis of terminal non-reducing alpha-L-arabinofuranoside residues in alpha-L-arabinosides.</text>
        <dbReference type="EC" id="3.2.1.55"/>
    </reaction>
</comment>
<evidence type="ECO:0000256" key="5">
    <source>
        <dbReference type="ARBA" id="ARBA00022801"/>
    </source>
</evidence>
<feature type="active site" description="Nucleophile" evidence="8">
    <location>
        <position position="230"/>
    </location>
</feature>
<evidence type="ECO:0000256" key="6">
    <source>
        <dbReference type="ARBA" id="ARBA00023180"/>
    </source>
</evidence>
<keyword evidence="14" id="KW-1185">Reference proteome</keyword>
<keyword evidence="7 10" id="KW-0326">Glycosidase</keyword>
<dbReference type="GO" id="GO:0045490">
    <property type="term" value="P:pectin catabolic process"/>
    <property type="evidence" value="ECO:0007669"/>
    <property type="project" value="TreeGrafter"/>
</dbReference>
<dbReference type="GO" id="GO:0031222">
    <property type="term" value="P:arabinan catabolic process"/>
    <property type="evidence" value="ECO:0007669"/>
    <property type="project" value="UniProtKB-UniRule"/>
</dbReference>
<dbReference type="InterPro" id="IPR013320">
    <property type="entry name" value="ConA-like_dom_sf"/>
</dbReference>
<dbReference type="GO" id="GO:0045493">
    <property type="term" value="P:xylan catabolic process"/>
    <property type="evidence" value="ECO:0007669"/>
    <property type="project" value="UniProtKB-KW"/>
</dbReference>
<dbReference type="Gene3D" id="2.60.120.200">
    <property type="match status" value="1"/>
</dbReference>
<dbReference type="InterPro" id="IPR036195">
    <property type="entry name" value="AbfB_ABD_sf"/>
</dbReference>